<dbReference type="NCBIfam" id="NF006746">
    <property type="entry name" value="PRK09270.1-5"/>
    <property type="match status" value="1"/>
</dbReference>
<dbReference type="PANTHER" id="PTHR10285">
    <property type="entry name" value="URIDINE KINASE"/>
    <property type="match status" value="1"/>
</dbReference>
<name>A0ABT5TFG0_9RHOB</name>
<evidence type="ECO:0000313" key="2">
    <source>
        <dbReference type="Proteomes" id="UP001431784"/>
    </source>
</evidence>
<dbReference type="SUPFAM" id="SSF52540">
    <property type="entry name" value="P-loop containing nucleoside triphosphate hydrolases"/>
    <property type="match status" value="1"/>
</dbReference>
<proteinExistence type="predicted"/>
<reference evidence="1" key="1">
    <citation type="submission" date="2023-02" db="EMBL/GenBank/DDBJ databases">
        <title>Description of Roseinatronobacter alkalisoli sp. nov., an alkaliphilic bacerium isolated from soda soil.</title>
        <authorList>
            <person name="Wei W."/>
        </authorList>
    </citation>
    <scope>NUCLEOTIDE SEQUENCE</scope>
    <source>
        <strain evidence="1">HJB301</strain>
    </source>
</reference>
<dbReference type="GO" id="GO:0016787">
    <property type="term" value="F:hydrolase activity"/>
    <property type="evidence" value="ECO:0007669"/>
    <property type="project" value="UniProtKB-KW"/>
</dbReference>
<accession>A0ABT5TFG0</accession>
<keyword evidence="2" id="KW-1185">Reference proteome</keyword>
<dbReference type="Proteomes" id="UP001431784">
    <property type="component" value="Unassembled WGS sequence"/>
</dbReference>
<dbReference type="InterPro" id="IPR027417">
    <property type="entry name" value="P-loop_NTPase"/>
</dbReference>
<protein>
    <submittedName>
        <fullName evidence="1">Nucleoside triphosphate hydrolase</fullName>
    </submittedName>
</protein>
<dbReference type="Gene3D" id="3.40.50.300">
    <property type="entry name" value="P-loop containing nucleotide triphosphate hydrolases"/>
    <property type="match status" value="3"/>
</dbReference>
<gene>
    <name evidence="1" type="ORF">PUT78_22750</name>
</gene>
<keyword evidence="1" id="KW-0378">Hydrolase</keyword>
<comment type="caution">
    <text evidence="1">The sequence shown here is derived from an EMBL/GenBank/DDBJ whole genome shotgun (WGS) entry which is preliminary data.</text>
</comment>
<organism evidence="1 2">
    <name type="scientific">Roseinatronobacter alkalisoli</name>
    <dbReference type="NCBI Taxonomy" id="3028235"/>
    <lineage>
        <taxon>Bacteria</taxon>
        <taxon>Pseudomonadati</taxon>
        <taxon>Pseudomonadota</taxon>
        <taxon>Alphaproteobacteria</taxon>
        <taxon>Rhodobacterales</taxon>
        <taxon>Paracoccaceae</taxon>
        <taxon>Roseinatronobacter</taxon>
    </lineage>
</organism>
<evidence type="ECO:0000313" key="1">
    <source>
        <dbReference type="EMBL" id="MDD7973859.1"/>
    </source>
</evidence>
<dbReference type="RefSeq" id="WP_274354517.1">
    <property type="nucleotide sequence ID" value="NZ_JAQZSM010000069.1"/>
</dbReference>
<dbReference type="EMBL" id="JAQZSM010000069">
    <property type="protein sequence ID" value="MDD7973859.1"/>
    <property type="molecule type" value="Genomic_DNA"/>
</dbReference>
<sequence length="208" mass="22863">MQNLVRQALTLVDWPSRRFLAIAGAPGSGKSTQAAQLCDGVNAVAPGTAAILPMDGFHYDDTILEEMQRRSYKGAPDTFDVGGLISVITRLRGQDEAVAVPVFDRDLEISRGSARLITPEVPLIIVEGNYLLLQDPPWSGLAPLFDLSVMIDVPEAVLARRLRARWAHYAMSGDAIMRKLEDNDLPNGRNVRQNSRAADYVLHRNEGD</sequence>